<dbReference type="InterPro" id="IPR016454">
    <property type="entry name" value="Cysteine_dSase"/>
</dbReference>
<dbReference type="Pfam" id="PF00266">
    <property type="entry name" value="Aminotran_5"/>
    <property type="match status" value="1"/>
</dbReference>
<protein>
    <recommendedName>
        <fullName evidence="5">Cysteine desulfurase</fullName>
        <ecNumber evidence="4">2.8.1.7</ecNumber>
    </recommendedName>
</protein>
<dbReference type="InterPro" id="IPR015421">
    <property type="entry name" value="PyrdxlP-dep_Trfase_major"/>
</dbReference>
<evidence type="ECO:0000256" key="2">
    <source>
        <dbReference type="ARBA" id="ARBA00003120"/>
    </source>
</evidence>
<dbReference type="PROSITE" id="PS00595">
    <property type="entry name" value="AA_TRANSFER_CLASS_5"/>
    <property type="match status" value="1"/>
</dbReference>
<evidence type="ECO:0000256" key="9">
    <source>
        <dbReference type="ARBA" id="ARBA00023004"/>
    </source>
</evidence>
<comment type="similarity">
    <text evidence="3">Belongs to the class-V pyridoxal-phosphate-dependent aminotransferase family. NifS/IscS subfamily.</text>
</comment>
<dbReference type="Gene3D" id="3.40.640.10">
    <property type="entry name" value="Type I PLP-dependent aspartate aminotransferase-like (Major domain)"/>
    <property type="match status" value="1"/>
</dbReference>
<evidence type="ECO:0000256" key="6">
    <source>
        <dbReference type="ARBA" id="ARBA00022679"/>
    </source>
</evidence>
<organism evidence="14 15">
    <name type="scientific">Methylocapsa polymorpha</name>
    <dbReference type="NCBI Taxonomy" id="3080828"/>
    <lineage>
        <taxon>Bacteria</taxon>
        <taxon>Pseudomonadati</taxon>
        <taxon>Pseudomonadota</taxon>
        <taxon>Alphaproteobacteria</taxon>
        <taxon>Hyphomicrobiales</taxon>
        <taxon>Beijerinckiaceae</taxon>
        <taxon>Methylocapsa</taxon>
    </lineage>
</organism>
<evidence type="ECO:0000313" key="14">
    <source>
        <dbReference type="EMBL" id="WOJ90994.1"/>
    </source>
</evidence>
<reference evidence="14 15" key="1">
    <citation type="submission" date="2023-10" db="EMBL/GenBank/DDBJ databases">
        <title>Novel methanotroph of the genus Methylocapsa from a subarctic wetland.</title>
        <authorList>
            <person name="Belova S.E."/>
            <person name="Oshkin I.Y."/>
            <person name="Miroshnikov K."/>
            <person name="Dedysh S.N."/>
        </authorList>
    </citation>
    <scope>NUCLEOTIDE SEQUENCE [LARGE SCALE GENOMIC DNA]</scope>
    <source>
        <strain evidence="14 15">RX1</strain>
    </source>
</reference>
<dbReference type="InterPro" id="IPR000192">
    <property type="entry name" value="Aminotrans_V_dom"/>
</dbReference>
<dbReference type="EC" id="2.8.1.7" evidence="4"/>
<evidence type="ECO:0000256" key="3">
    <source>
        <dbReference type="ARBA" id="ARBA00006490"/>
    </source>
</evidence>
<evidence type="ECO:0000256" key="12">
    <source>
        <dbReference type="RuleBase" id="RU004504"/>
    </source>
</evidence>
<dbReference type="Gene3D" id="3.90.1150.10">
    <property type="entry name" value="Aspartate Aminotransferase, domain 1"/>
    <property type="match status" value="1"/>
</dbReference>
<dbReference type="RefSeq" id="WP_407340583.1">
    <property type="nucleotide sequence ID" value="NZ_CP136862.1"/>
</dbReference>
<keyword evidence="8" id="KW-0663">Pyridoxal phosphate</keyword>
<evidence type="ECO:0000256" key="1">
    <source>
        <dbReference type="ARBA" id="ARBA00001933"/>
    </source>
</evidence>
<dbReference type="PIRSF" id="PIRSF005572">
    <property type="entry name" value="NifS"/>
    <property type="match status" value="1"/>
</dbReference>
<evidence type="ECO:0000256" key="4">
    <source>
        <dbReference type="ARBA" id="ARBA00012239"/>
    </source>
</evidence>
<dbReference type="Gene3D" id="1.10.260.50">
    <property type="match status" value="1"/>
</dbReference>
<accession>A0ABZ0HX74</accession>
<evidence type="ECO:0000256" key="10">
    <source>
        <dbReference type="ARBA" id="ARBA00023014"/>
    </source>
</evidence>
<dbReference type="InterPro" id="IPR015422">
    <property type="entry name" value="PyrdxlP-dep_Trfase_small"/>
</dbReference>
<sequence length="378" mass="39266">MIYLDNNATTAVAPEAIEAMAACMRSGPTNPSSKHSAGECSKTAVMNARGELARLLGCSPPEIVFTSCGTEANHLAIIGALALDPTKRHIVTSAVEHPSCIELFAHLATKGVRVTYIPVDSSGQLDPEKVAASLEPDTALVSIMWANNETGVVFPIEAVAQLARARGALFHTDAVQAIGKVEINLKASPIDLLSLSGHKLHAPTGVGALFVRKGVKLPAQIFGHQERSRRGGTENVPGIVGLGKAAVLAQQELEQQNAQLAALRDRLETGVLARVPIASVNGAAAKRVANTTNIRFGDLEAELLLERLDRAGICASAGAACTSAGTEPSHVLLAMGLDERGALSSIRFSLGRDNTAAEIDAVLDVLPGIVNEAAAIAA</sequence>
<evidence type="ECO:0000259" key="13">
    <source>
        <dbReference type="Pfam" id="PF00266"/>
    </source>
</evidence>
<dbReference type="EMBL" id="CP136862">
    <property type="protein sequence ID" value="WOJ90994.1"/>
    <property type="molecule type" value="Genomic_DNA"/>
</dbReference>
<gene>
    <name evidence="14" type="ORF">RZS28_06835</name>
</gene>
<keyword evidence="6" id="KW-0808">Transferase</keyword>
<dbReference type="PANTHER" id="PTHR11601:SF34">
    <property type="entry name" value="CYSTEINE DESULFURASE"/>
    <property type="match status" value="1"/>
</dbReference>
<comment type="cofactor">
    <cofactor evidence="1 12">
        <name>pyridoxal 5'-phosphate</name>
        <dbReference type="ChEBI" id="CHEBI:597326"/>
    </cofactor>
</comment>
<name>A0ABZ0HX74_9HYPH</name>
<evidence type="ECO:0000256" key="5">
    <source>
        <dbReference type="ARBA" id="ARBA00013558"/>
    </source>
</evidence>
<proteinExistence type="inferred from homology"/>
<keyword evidence="7" id="KW-0479">Metal-binding</keyword>
<keyword evidence="14" id="KW-0032">Aminotransferase</keyword>
<evidence type="ECO:0000256" key="7">
    <source>
        <dbReference type="ARBA" id="ARBA00022723"/>
    </source>
</evidence>
<keyword evidence="15" id="KW-1185">Reference proteome</keyword>
<keyword evidence="9" id="KW-0408">Iron</keyword>
<dbReference type="InterPro" id="IPR015424">
    <property type="entry name" value="PyrdxlP-dep_Trfase"/>
</dbReference>
<evidence type="ECO:0000313" key="15">
    <source>
        <dbReference type="Proteomes" id="UP001626536"/>
    </source>
</evidence>
<dbReference type="GO" id="GO:0008483">
    <property type="term" value="F:transaminase activity"/>
    <property type="evidence" value="ECO:0007669"/>
    <property type="project" value="UniProtKB-KW"/>
</dbReference>
<comment type="catalytic activity">
    <reaction evidence="11">
        <text>(sulfur carrier)-H + L-cysteine = (sulfur carrier)-SH + L-alanine</text>
        <dbReference type="Rhea" id="RHEA:43892"/>
        <dbReference type="Rhea" id="RHEA-COMP:14737"/>
        <dbReference type="Rhea" id="RHEA-COMP:14739"/>
        <dbReference type="ChEBI" id="CHEBI:29917"/>
        <dbReference type="ChEBI" id="CHEBI:35235"/>
        <dbReference type="ChEBI" id="CHEBI:57972"/>
        <dbReference type="ChEBI" id="CHEBI:64428"/>
        <dbReference type="EC" id="2.8.1.7"/>
    </reaction>
</comment>
<evidence type="ECO:0000256" key="11">
    <source>
        <dbReference type="ARBA" id="ARBA00050776"/>
    </source>
</evidence>
<comment type="function">
    <text evidence="2">Catalyzes the removal of elemental sulfur atoms from cysteine to produce alanine. Seems to participate in the biosynthesis of the nitrogenase metalloclusters by providing the inorganic sulfur required for the Fe-S core formation.</text>
</comment>
<feature type="domain" description="Aminotransferase class V" evidence="13">
    <location>
        <begin position="2"/>
        <end position="362"/>
    </location>
</feature>
<dbReference type="Proteomes" id="UP001626536">
    <property type="component" value="Chromosome"/>
</dbReference>
<keyword evidence="10" id="KW-0411">Iron-sulfur</keyword>
<evidence type="ECO:0000256" key="8">
    <source>
        <dbReference type="ARBA" id="ARBA00022898"/>
    </source>
</evidence>
<dbReference type="SUPFAM" id="SSF53383">
    <property type="entry name" value="PLP-dependent transferases"/>
    <property type="match status" value="1"/>
</dbReference>
<dbReference type="InterPro" id="IPR020578">
    <property type="entry name" value="Aminotrans_V_PyrdxlP_BS"/>
</dbReference>
<dbReference type="PANTHER" id="PTHR11601">
    <property type="entry name" value="CYSTEINE DESULFURYLASE FAMILY MEMBER"/>
    <property type="match status" value="1"/>
</dbReference>